<dbReference type="GO" id="GO:0009247">
    <property type="term" value="P:glycolipid biosynthetic process"/>
    <property type="evidence" value="ECO:0007669"/>
    <property type="project" value="TreeGrafter"/>
</dbReference>
<dbReference type="CDD" id="cd06442">
    <property type="entry name" value="DPM1_like"/>
    <property type="match status" value="1"/>
</dbReference>
<dbReference type="Gene3D" id="3.90.550.10">
    <property type="entry name" value="Spore Coat Polysaccharide Biosynthesis Protein SpsA, Chain A"/>
    <property type="match status" value="1"/>
</dbReference>
<evidence type="ECO:0000256" key="3">
    <source>
        <dbReference type="ARBA" id="ARBA00022679"/>
    </source>
</evidence>
<sequence length="235" mass="26479">MIVLITPTYNERANIEEFVRRVFSLGLKDFCMVIVDDNSPDGTGIRADELSRRYPIRVIHRAGPRGLGAAYSEAFQTVLSVYPEARFIIQMDADLSHDPGDIARLLEKAREYGLVLGSRYIPGGGVKNWGLARRIISRFGCFYSRVILGLPYHDLTGGFKCWRREALALVPFGSLSSIGYNFQIETTYWAHRGGARICEVPIVFYERKEGTSKFHAGIIIESLIKVVRLRLFGGK</sequence>
<evidence type="ECO:0000256" key="2">
    <source>
        <dbReference type="ARBA" id="ARBA00022676"/>
    </source>
</evidence>
<dbReference type="FunFam" id="3.90.550.10:FF:000122">
    <property type="entry name" value="Dolichol-phosphate mannosyltransferase subunit 1"/>
    <property type="match status" value="1"/>
</dbReference>
<comment type="similarity">
    <text evidence="1">Belongs to the glycosyltransferase 2 family.</text>
</comment>
<reference evidence="5 6" key="1">
    <citation type="journal article" date="2016" name="Nat. Commun.">
        <title>Thousands of microbial genomes shed light on interconnected biogeochemical processes in an aquifer system.</title>
        <authorList>
            <person name="Anantharaman K."/>
            <person name="Brown C.T."/>
            <person name="Hug L.A."/>
            <person name="Sharon I."/>
            <person name="Castelle C.J."/>
            <person name="Probst A.J."/>
            <person name="Thomas B.C."/>
            <person name="Singh A."/>
            <person name="Wilkins M.J."/>
            <person name="Karaoz U."/>
            <person name="Brodie E.L."/>
            <person name="Williams K.H."/>
            <person name="Hubbard S.S."/>
            <person name="Banfield J.F."/>
        </authorList>
    </citation>
    <scope>NUCLEOTIDE SEQUENCE [LARGE SCALE GENOMIC DNA]</scope>
</reference>
<evidence type="ECO:0000256" key="1">
    <source>
        <dbReference type="ARBA" id="ARBA00006739"/>
    </source>
</evidence>
<evidence type="ECO:0000259" key="4">
    <source>
        <dbReference type="Pfam" id="PF00535"/>
    </source>
</evidence>
<evidence type="ECO:0000313" key="6">
    <source>
        <dbReference type="Proteomes" id="UP000177954"/>
    </source>
</evidence>
<dbReference type="InterPro" id="IPR001173">
    <property type="entry name" value="Glyco_trans_2-like"/>
</dbReference>
<organism evidence="5 6">
    <name type="scientific">Candidatus Ryanbacteria bacterium RIFCSPLOWO2_02_FULL_47_14</name>
    <dbReference type="NCBI Taxonomy" id="1802129"/>
    <lineage>
        <taxon>Bacteria</taxon>
        <taxon>Candidatus Ryaniibacteriota</taxon>
    </lineage>
</organism>
<name>A0A1G2H061_9BACT</name>
<feature type="domain" description="Glycosyltransferase 2-like" evidence="4">
    <location>
        <begin position="4"/>
        <end position="167"/>
    </location>
</feature>
<dbReference type="InterPro" id="IPR029044">
    <property type="entry name" value="Nucleotide-diphossugar_trans"/>
</dbReference>
<dbReference type="Pfam" id="PF00535">
    <property type="entry name" value="Glycos_transf_2"/>
    <property type="match status" value="1"/>
</dbReference>
<protein>
    <recommendedName>
        <fullName evidence="4">Glycosyltransferase 2-like domain-containing protein</fullName>
    </recommendedName>
</protein>
<keyword evidence="3" id="KW-0808">Transferase</keyword>
<dbReference type="Proteomes" id="UP000177954">
    <property type="component" value="Unassembled WGS sequence"/>
</dbReference>
<evidence type="ECO:0000313" key="5">
    <source>
        <dbReference type="EMBL" id="OGZ55833.1"/>
    </source>
</evidence>
<dbReference type="InterPro" id="IPR039528">
    <property type="entry name" value="DPM1-like"/>
</dbReference>
<dbReference type="EMBL" id="MHNZ01000028">
    <property type="protein sequence ID" value="OGZ55833.1"/>
    <property type="molecule type" value="Genomic_DNA"/>
</dbReference>
<dbReference type="PANTHER" id="PTHR43398">
    <property type="entry name" value="DOLICHOL-PHOSPHATE MANNOSYLTRANSFERASE SUBUNIT 1"/>
    <property type="match status" value="1"/>
</dbReference>
<dbReference type="STRING" id="1802129.A3J04_01420"/>
<accession>A0A1G2H061</accession>
<gene>
    <name evidence="5" type="ORF">A3J04_01420</name>
</gene>
<comment type="caution">
    <text evidence="5">The sequence shown here is derived from an EMBL/GenBank/DDBJ whole genome shotgun (WGS) entry which is preliminary data.</text>
</comment>
<dbReference type="AlphaFoldDB" id="A0A1G2H061"/>
<dbReference type="SUPFAM" id="SSF53448">
    <property type="entry name" value="Nucleotide-diphospho-sugar transferases"/>
    <property type="match status" value="1"/>
</dbReference>
<dbReference type="GO" id="GO:0004582">
    <property type="term" value="F:dolichyl-phosphate beta-D-mannosyltransferase activity"/>
    <property type="evidence" value="ECO:0007669"/>
    <property type="project" value="InterPro"/>
</dbReference>
<proteinExistence type="inferred from homology"/>
<keyword evidence="2" id="KW-0328">Glycosyltransferase</keyword>
<dbReference type="PANTHER" id="PTHR43398:SF1">
    <property type="entry name" value="DOLICHOL-PHOSPHATE MANNOSYLTRANSFERASE SUBUNIT 1"/>
    <property type="match status" value="1"/>
</dbReference>
<dbReference type="GO" id="GO:0016020">
    <property type="term" value="C:membrane"/>
    <property type="evidence" value="ECO:0007669"/>
    <property type="project" value="GOC"/>
</dbReference>